<keyword evidence="2" id="KW-0235">DNA replication</keyword>
<dbReference type="PANTHER" id="PTHR11076">
    <property type="entry name" value="DNA REPAIR POLYMERASE UMUC / TRANSFERASE FAMILY MEMBER"/>
    <property type="match status" value="1"/>
</dbReference>
<organism evidence="4 5">
    <name type="scientific">Natronobacillus azotifigens</name>
    <dbReference type="NCBI Taxonomy" id="472978"/>
    <lineage>
        <taxon>Bacteria</taxon>
        <taxon>Bacillati</taxon>
        <taxon>Bacillota</taxon>
        <taxon>Bacilli</taxon>
        <taxon>Bacillales</taxon>
        <taxon>Bacillaceae</taxon>
        <taxon>Natronobacillus</taxon>
    </lineage>
</organism>
<keyword evidence="2" id="KW-0239">DNA-directed DNA polymerase</keyword>
<keyword evidence="2" id="KW-0515">Mutator protein</keyword>
<accession>A0A9J6RFQ7</accession>
<dbReference type="InterPro" id="IPR036775">
    <property type="entry name" value="DNA_pol_Y-fam_lit_finger_sf"/>
</dbReference>
<dbReference type="GO" id="GO:0003684">
    <property type="term" value="F:damaged DNA binding"/>
    <property type="evidence" value="ECO:0007669"/>
    <property type="project" value="InterPro"/>
</dbReference>
<dbReference type="InterPro" id="IPR001126">
    <property type="entry name" value="UmuC"/>
</dbReference>
<dbReference type="RefSeq" id="WP_268781014.1">
    <property type="nucleotide sequence ID" value="NZ_JAPRAT010000031.1"/>
</dbReference>
<reference evidence="4" key="1">
    <citation type="submission" date="2022-11" db="EMBL/GenBank/DDBJ databases">
        <title>WGS of Natronobacillus azotifigens 24KS-1, an anaerobic diazotrophic haloalkaliphile from soda-rich habitats.</title>
        <authorList>
            <person name="Sorokin D.Y."/>
            <person name="Merkel A.Y."/>
        </authorList>
    </citation>
    <scope>NUCLEOTIDE SEQUENCE</scope>
    <source>
        <strain evidence="4">24KS-1</strain>
    </source>
</reference>
<dbReference type="Pfam" id="PF00817">
    <property type="entry name" value="IMS"/>
    <property type="match status" value="1"/>
</dbReference>
<dbReference type="EMBL" id="JAPRAT010000031">
    <property type="protein sequence ID" value="MCZ0704244.1"/>
    <property type="molecule type" value="Genomic_DNA"/>
</dbReference>
<dbReference type="Gene3D" id="3.30.70.270">
    <property type="match status" value="1"/>
</dbReference>
<dbReference type="AlphaFoldDB" id="A0A9J6RFQ7"/>
<dbReference type="SUPFAM" id="SSF100879">
    <property type="entry name" value="Lesion bypass DNA polymerase (Y-family), little finger domain"/>
    <property type="match status" value="1"/>
</dbReference>
<keyword evidence="2" id="KW-0234">DNA repair</keyword>
<gene>
    <name evidence="2" type="primary">dinB</name>
    <name evidence="4" type="ORF">OWO01_13615</name>
</gene>
<comment type="caution">
    <text evidence="4">The sequence shown here is derived from an EMBL/GenBank/DDBJ whole genome shotgun (WGS) entry which is preliminary data.</text>
</comment>
<feature type="binding site" evidence="2">
    <location>
        <position position="9"/>
    </location>
    <ligand>
        <name>Mg(2+)</name>
        <dbReference type="ChEBI" id="CHEBI:18420"/>
    </ligand>
</feature>
<protein>
    <recommendedName>
        <fullName evidence="2">DNA polymerase IV</fullName>
        <shortName evidence="2">Pol IV</shortName>
        <ecNumber evidence="2">2.7.7.7</ecNumber>
    </recommendedName>
</protein>
<keyword evidence="2" id="KW-0227">DNA damage</keyword>
<dbReference type="InterPro" id="IPR017961">
    <property type="entry name" value="DNA_pol_Y-fam_little_finger"/>
</dbReference>
<dbReference type="InterPro" id="IPR022880">
    <property type="entry name" value="DNApol_IV"/>
</dbReference>
<feature type="site" description="Substrate discrimination" evidence="2">
    <location>
        <position position="14"/>
    </location>
</feature>
<dbReference type="NCBIfam" id="NF002848">
    <property type="entry name" value="PRK03103.1"/>
    <property type="match status" value="1"/>
</dbReference>
<name>A0A9J6RFQ7_9BACI</name>
<dbReference type="InterPro" id="IPR043128">
    <property type="entry name" value="Rev_trsase/Diguanyl_cyclase"/>
</dbReference>
<keyword evidence="2" id="KW-0479">Metal-binding</keyword>
<dbReference type="Proteomes" id="UP001084197">
    <property type="component" value="Unassembled WGS sequence"/>
</dbReference>
<keyword evidence="2 4" id="KW-0548">Nucleotidyltransferase</keyword>
<comment type="similarity">
    <text evidence="1 2">Belongs to the DNA polymerase type-Y family.</text>
</comment>
<keyword evidence="2 4" id="KW-0808">Transferase</keyword>
<dbReference type="CDD" id="cd03586">
    <property type="entry name" value="PolY_Pol_IV_kappa"/>
    <property type="match status" value="1"/>
</dbReference>
<keyword evidence="2" id="KW-0460">Magnesium</keyword>
<evidence type="ECO:0000259" key="3">
    <source>
        <dbReference type="PROSITE" id="PS50173"/>
    </source>
</evidence>
<evidence type="ECO:0000313" key="4">
    <source>
        <dbReference type="EMBL" id="MCZ0704244.1"/>
    </source>
</evidence>
<dbReference type="Gene3D" id="3.30.1490.100">
    <property type="entry name" value="DNA polymerase, Y-family, little finger domain"/>
    <property type="match status" value="1"/>
</dbReference>
<dbReference type="EC" id="2.7.7.7" evidence="2"/>
<evidence type="ECO:0000256" key="1">
    <source>
        <dbReference type="ARBA" id="ARBA00010945"/>
    </source>
</evidence>
<comment type="catalytic activity">
    <reaction evidence="2">
        <text>DNA(n) + a 2'-deoxyribonucleoside 5'-triphosphate = DNA(n+1) + diphosphate</text>
        <dbReference type="Rhea" id="RHEA:22508"/>
        <dbReference type="Rhea" id="RHEA-COMP:17339"/>
        <dbReference type="Rhea" id="RHEA-COMP:17340"/>
        <dbReference type="ChEBI" id="CHEBI:33019"/>
        <dbReference type="ChEBI" id="CHEBI:61560"/>
        <dbReference type="ChEBI" id="CHEBI:173112"/>
        <dbReference type="EC" id="2.7.7.7"/>
    </reaction>
</comment>
<dbReference type="SUPFAM" id="SSF56672">
    <property type="entry name" value="DNA/RNA polymerases"/>
    <property type="match status" value="1"/>
</dbReference>
<dbReference type="GO" id="GO:0006281">
    <property type="term" value="P:DNA repair"/>
    <property type="evidence" value="ECO:0007669"/>
    <property type="project" value="UniProtKB-UniRule"/>
</dbReference>
<comment type="function">
    <text evidence="2">Poorly processive, error-prone DNA polymerase involved in untargeted mutagenesis. Copies undamaged DNA at stalled replication forks, which arise in vivo from mismatched or misaligned primer ends. These misaligned primers can be extended by PolIV. Exhibits no 3'-5' exonuclease (proofreading) activity. May be involved in translesional synthesis, in conjunction with the beta clamp from PolIII.</text>
</comment>
<evidence type="ECO:0000256" key="2">
    <source>
        <dbReference type="HAMAP-Rule" id="MF_01113"/>
    </source>
</evidence>
<dbReference type="GO" id="GO:0009432">
    <property type="term" value="P:SOS response"/>
    <property type="evidence" value="ECO:0007669"/>
    <property type="project" value="TreeGrafter"/>
</dbReference>
<comment type="subcellular location">
    <subcellularLocation>
        <location evidence="2">Cytoplasm</location>
    </subcellularLocation>
</comment>
<dbReference type="Gene3D" id="1.10.150.20">
    <property type="entry name" value="5' to 3' exonuclease, C-terminal subdomain"/>
    <property type="match status" value="1"/>
</dbReference>
<evidence type="ECO:0000313" key="5">
    <source>
        <dbReference type="Proteomes" id="UP001084197"/>
    </source>
</evidence>
<dbReference type="GO" id="GO:0003887">
    <property type="term" value="F:DNA-directed DNA polymerase activity"/>
    <property type="evidence" value="ECO:0007669"/>
    <property type="project" value="UniProtKB-UniRule"/>
</dbReference>
<keyword evidence="2" id="KW-0963">Cytoplasm</keyword>
<proteinExistence type="inferred from homology"/>
<dbReference type="InterPro" id="IPR050116">
    <property type="entry name" value="DNA_polymerase-Y"/>
</dbReference>
<feature type="active site" evidence="2">
    <location>
        <position position="106"/>
    </location>
</feature>
<keyword evidence="5" id="KW-1185">Reference proteome</keyword>
<dbReference type="Pfam" id="PF11799">
    <property type="entry name" value="IMS_C"/>
    <property type="match status" value="1"/>
</dbReference>
<dbReference type="PANTHER" id="PTHR11076:SF35">
    <property type="entry name" value="DNA REPAIR PROTEIN HOMOLOG YOBH"/>
    <property type="match status" value="1"/>
</dbReference>
<sequence length="409" mass="45416">MDRVIFLVDMQSFYASIEKVRNPAFRDKPVIVAGDPEQRSGIVLAACPSAKRAGVKTAEALWQAQAKCPEAVIVRPSMQLYVDVSYQITKILEQFSDQVEVYSIDEQFIDVTGSIRLFGEPLLLARKIHQAILETTGLQARVGIGPNKVLAKMACDAFAKKESSGIAFLDEENIKEKLWPLPIKTLFGVGNRMNAHLIKMGLHTIGNLANYPVKGLKKRWGINGEVLWRTANGIDQSPVVPGTHQRQKAIGHHMTLPRDYSFFSEIKVVLSELSEEVARRVRRNNYFGQTVSVYLQGNNFEVRTGFSKQIKLVTPTQLGSDIFQAALTLTEKNWDGNPVRSVGITLSQLQIADSQQLSLFDDPIPREKLTKVLDDLHGKYGPTAVIRASSLFDAGQAYVRSGKIGGHSR</sequence>
<dbReference type="Gene3D" id="3.40.1170.60">
    <property type="match status" value="1"/>
</dbReference>
<dbReference type="GO" id="GO:0006261">
    <property type="term" value="P:DNA-templated DNA replication"/>
    <property type="evidence" value="ECO:0007669"/>
    <property type="project" value="UniProtKB-UniRule"/>
</dbReference>
<dbReference type="GO" id="GO:0005829">
    <property type="term" value="C:cytosol"/>
    <property type="evidence" value="ECO:0007669"/>
    <property type="project" value="TreeGrafter"/>
</dbReference>
<dbReference type="InterPro" id="IPR043502">
    <property type="entry name" value="DNA/RNA_pol_sf"/>
</dbReference>
<dbReference type="HAMAP" id="MF_01113">
    <property type="entry name" value="DNApol_IV"/>
    <property type="match status" value="1"/>
</dbReference>
<dbReference type="PROSITE" id="PS50173">
    <property type="entry name" value="UMUC"/>
    <property type="match status" value="1"/>
</dbReference>
<comment type="cofactor">
    <cofactor evidence="2">
        <name>Mg(2+)</name>
        <dbReference type="ChEBI" id="CHEBI:18420"/>
    </cofactor>
    <text evidence="2">Binds 2 magnesium ions per subunit.</text>
</comment>
<feature type="domain" description="UmuC" evidence="3">
    <location>
        <begin position="5"/>
        <end position="190"/>
    </location>
</feature>
<dbReference type="GO" id="GO:0042276">
    <property type="term" value="P:error-prone translesion synthesis"/>
    <property type="evidence" value="ECO:0007669"/>
    <property type="project" value="TreeGrafter"/>
</dbReference>
<feature type="binding site" evidence="2">
    <location>
        <position position="105"/>
    </location>
    <ligand>
        <name>Mg(2+)</name>
        <dbReference type="ChEBI" id="CHEBI:18420"/>
    </ligand>
</feature>
<keyword evidence="2" id="KW-0238">DNA-binding</keyword>
<comment type="subunit">
    <text evidence="2">Monomer.</text>
</comment>
<dbReference type="GO" id="GO:0000287">
    <property type="term" value="F:magnesium ion binding"/>
    <property type="evidence" value="ECO:0007669"/>
    <property type="project" value="UniProtKB-UniRule"/>
</dbReference>